<dbReference type="InterPro" id="IPR044925">
    <property type="entry name" value="His-Me_finger_sf"/>
</dbReference>
<evidence type="ECO:0000256" key="1">
    <source>
        <dbReference type="ARBA" id="ARBA00006429"/>
    </source>
</evidence>
<dbReference type="CDD" id="cd00063">
    <property type="entry name" value="FN3"/>
    <property type="match status" value="1"/>
</dbReference>
<dbReference type="SUPFAM" id="SSF54060">
    <property type="entry name" value="His-Me finger endonucleases"/>
    <property type="match status" value="1"/>
</dbReference>
<dbReference type="Pfam" id="PF00041">
    <property type="entry name" value="fn3"/>
    <property type="match status" value="1"/>
</dbReference>
<dbReference type="Pfam" id="PF04231">
    <property type="entry name" value="Endonuclease_1"/>
    <property type="match status" value="1"/>
</dbReference>
<evidence type="ECO:0000313" key="9">
    <source>
        <dbReference type="Proteomes" id="UP000198657"/>
    </source>
</evidence>
<dbReference type="SMART" id="SM00060">
    <property type="entry name" value="FN3"/>
    <property type="match status" value="1"/>
</dbReference>
<evidence type="ECO:0000259" key="6">
    <source>
        <dbReference type="PROSITE" id="PS50853"/>
    </source>
</evidence>
<dbReference type="InterPro" id="IPR036116">
    <property type="entry name" value="FN3_sf"/>
</dbReference>
<dbReference type="GO" id="GO:0004518">
    <property type="term" value="F:nuclease activity"/>
    <property type="evidence" value="ECO:0007669"/>
    <property type="project" value="UniProtKB-KW"/>
</dbReference>
<dbReference type="RefSeq" id="WP_091166657.1">
    <property type="nucleotide sequence ID" value="NZ_CBCSFM010000003.1"/>
</dbReference>
<evidence type="ECO:0000256" key="2">
    <source>
        <dbReference type="ARBA" id="ARBA00022722"/>
    </source>
</evidence>
<dbReference type="Proteomes" id="UP000198657">
    <property type="component" value="Unassembled WGS sequence"/>
</dbReference>
<dbReference type="OrthoDB" id="5485925at2"/>
<dbReference type="InterPro" id="IPR007346">
    <property type="entry name" value="Endonuclease-I"/>
</dbReference>
<protein>
    <submittedName>
        <fullName evidence="8">Por secretion system C-terminal sorting domain-containing protein</fullName>
    </submittedName>
</protein>
<dbReference type="PROSITE" id="PS51841">
    <property type="entry name" value="LTD"/>
    <property type="match status" value="1"/>
</dbReference>
<keyword evidence="4" id="KW-0378">Hydrolase</keyword>
<dbReference type="GO" id="GO:0016787">
    <property type="term" value="F:hydrolase activity"/>
    <property type="evidence" value="ECO:0007669"/>
    <property type="project" value="UniProtKB-KW"/>
</dbReference>
<keyword evidence="2" id="KW-0540">Nuclease</keyword>
<dbReference type="STRING" id="604089.SAMN04487942_1186"/>
<evidence type="ECO:0000313" key="8">
    <source>
        <dbReference type="EMBL" id="SEN92643.1"/>
    </source>
</evidence>
<dbReference type="InterPro" id="IPR001322">
    <property type="entry name" value="Lamin_tail_dom"/>
</dbReference>
<comment type="similarity">
    <text evidence="1">Belongs to the EndA/NucM nuclease family.</text>
</comment>
<dbReference type="SUPFAM" id="SSF49265">
    <property type="entry name" value="Fibronectin type III"/>
    <property type="match status" value="1"/>
</dbReference>
<dbReference type="Pfam" id="PF00932">
    <property type="entry name" value="LTD"/>
    <property type="match status" value="1"/>
</dbReference>
<feature type="chain" id="PRO_5011703392" evidence="5">
    <location>
        <begin position="21"/>
        <end position="616"/>
    </location>
</feature>
<reference evidence="9" key="1">
    <citation type="submission" date="2016-10" db="EMBL/GenBank/DDBJ databases">
        <authorList>
            <person name="Varghese N."/>
            <person name="Submissions S."/>
        </authorList>
    </citation>
    <scope>NUCLEOTIDE SEQUENCE [LARGE SCALE GENOMIC DNA]</scope>
    <source>
        <strain evidence="9">CGMCC 1.8704</strain>
    </source>
</reference>
<dbReference type="PROSITE" id="PS50853">
    <property type="entry name" value="FN3"/>
    <property type="match status" value="1"/>
</dbReference>
<dbReference type="AlphaFoldDB" id="A0A1H8KI56"/>
<dbReference type="Pfam" id="PF18962">
    <property type="entry name" value="Por_Secre_tail"/>
    <property type="match status" value="1"/>
</dbReference>
<dbReference type="InterPro" id="IPR026444">
    <property type="entry name" value="Secre_tail"/>
</dbReference>
<feature type="signal peptide" evidence="5">
    <location>
        <begin position="1"/>
        <end position="20"/>
    </location>
</feature>
<dbReference type="Gene3D" id="2.60.40.10">
    <property type="entry name" value="Immunoglobulins"/>
    <property type="match status" value="1"/>
</dbReference>
<keyword evidence="3 5" id="KW-0732">Signal</keyword>
<dbReference type="PANTHER" id="PTHR33607:SF2">
    <property type="entry name" value="ENDONUCLEASE-1"/>
    <property type="match status" value="1"/>
</dbReference>
<dbReference type="InterPro" id="IPR013783">
    <property type="entry name" value="Ig-like_fold"/>
</dbReference>
<gene>
    <name evidence="8" type="ORF">SAMN04487942_1186</name>
</gene>
<keyword evidence="9" id="KW-1185">Reference proteome</keyword>
<evidence type="ECO:0000259" key="7">
    <source>
        <dbReference type="PROSITE" id="PS51841"/>
    </source>
</evidence>
<dbReference type="NCBIfam" id="TIGR04183">
    <property type="entry name" value="Por_Secre_tail"/>
    <property type="match status" value="1"/>
</dbReference>
<feature type="domain" description="LTD" evidence="7">
    <location>
        <begin position="359"/>
        <end position="505"/>
    </location>
</feature>
<organism evidence="8 9">
    <name type="scientific">Flavobacterium sinopsychrotolerans</name>
    <dbReference type="NCBI Taxonomy" id="604089"/>
    <lineage>
        <taxon>Bacteria</taxon>
        <taxon>Pseudomonadati</taxon>
        <taxon>Bacteroidota</taxon>
        <taxon>Flavobacteriia</taxon>
        <taxon>Flavobacteriales</taxon>
        <taxon>Flavobacteriaceae</taxon>
        <taxon>Flavobacterium</taxon>
    </lineage>
</organism>
<dbReference type="PANTHER" id="PTHR33607">
    <property type="entry name" value="ENDONUCLEASE-1"/>
    <property type="match status" value="1"/>
</dbReference>
<dbReference type="EMBL" id="FODN01000002">
    <property type="protein sequence ID" value="SEN92643.1"/>
    <property type="molecule type" value="Genomic_DNA"/>
</dbReference>
<proteinExistence type="inferred from homology"/>
<evidence type="ECO:0000256" key="5">
    <source>
        <dbReference type="SAM" id="SignalP"/>
    </source>
</evidence>
<dbReference type="InterPro" id="IPR003961">
    <property type="entry name" value="FN3_dom"/>
</dbReference>
<name>A0A1H8KI56_9FLAO</name>
<feature type="domain" description="Fibronectin type-III" evidence="6">
    <location>
        <begin position="280"/>
        <end position="365"/>
    </location>
</feature>
<accession>A0A1H8KI56</accession>
<evidence type="ECO:0000256" key="4">
    <source>
        <dbReference type="ARBA" id="ARBA00022801"/>
    </source>
</evidence>
<evidence type="ECO:0000256" key="3">
    <source>
        <dbReference type="ARBA" id="ARBA00022729"/>
    </source>
</evidence>
<sequence length="616" mass="66848">MKQIYSLLFLFLFTAGFAQAPDGYYANATGTGYTLKTQLYNIIKDHTVLSYGDLYVTYETSDIDNFFEKDGSVLDMYSENPAGTDPYIYSIANTQRCGSSGYAKEGDCYNREHIIPQSVFGEQSPMVSDAHFITPTDGKVNGIRNNYPHSVVATATQTTLNGSKLGESTTTGYTGPVFEPIDEFKGDIARMYFYFATRYENTVAGYNYPMFNNSTNKVFTPAFLNQLLAWHNQDPVSAREIARNNAIYARQNNRNPFIDHPEYAVSVWTTEPADTEAPTAATNLAVTTTTSNSATLTWTAGTDNIAVTGYDVYVNGTFKSTETGLTATVLGLIPSTTYSFYLITRDAERNSSLASIPAEGTTIAAPTGGTTASGIFFSEYVEGGGNNKLLEIANFTGATVDLTVYSIKKQSNGAGAWGSGLALTGSINTGSAYVIAYNLAATTCYNPASANLSTASTEVQYNGNDPIGLFKNDVLIDIIGTFNGGSANFAVDETLRRKASISAPNTTFKKTAEWDLYAKDICNGLGSHSLATLSNVDFDSNEFNIYPNPSNGNIKINFENSNEKYSVQVFSILGQKVFEKEYTNSSSAAVNNLQKGVYLVKIKNDNKSVTKKLIVN</sequence>